<proteinExistence type="predicted"/>
<sequence>MSVPAPARRGGQPDKRRAIAQAARLVFGREGYARAGVDVIAAEAGVSKRTIYNHYADKEQLFLSVALEGADAVTDAVRVLMERHLRKIVDLEEDLTAFCLDRAQAVTEFPEHFALVRSIHAEVTRLPATVLEKWRAHGPPSAHQRLAPYLQRIADRGLLVLDDAERAANRLNTLTMNDVLIRSFYGALPLPEPTVRDIVTDGVRDFLRLYAPPKAPPQSREPS</sequence>
<dbReference type="EMBL" id="JAERRI010000008">
    <property type="protein sequence ID" value="MBL1090842.1"/>
    <property type="molecule type" value="Genomic_DNA"/>
</dbReference>
<protein>
    <submittedName>
        <fullName evidence="4">TetR/AcrR family transcriptional regulator</fullName>
    </submittedName>
</protein>
<dbReference type="InterPro" id="IPR039536">
    <property type="entry name" value="TetR_C_Proteobacteria"/>
</dbReference>
<organism evidence="4 5">
    <name type="scientific">Streptomyces siderophoricus</name>
    <dbReference type="NCBI Taxonomy" id="2802281"/>
    <lineage>
        <taxon>Bacteria</taxon>
        <taxon>Bacillati</taxon>
        <taxon>Actinomycetota</taxon>
        <taxon>Actinomycetes</taxon>
        <taxon>Kitasatosporales</taxon>
        <taxon>Streptomycetaceae</taxon>
        <taxon>Streptomyces</taxon>
    </lineage>
</organism>
<keyword evidence="1 2" id="KW-0238">DNA-binding</keyword>
<comment type="caution">
    <text evidence="4">The sequence shown here is derived from an EMBL/GenBank/DDBJ whole genome shotgun (WGS) entry which is preliminary data.</text>
</comment>
<dbReference type="Pfam" id="PF00440">
    <property type="entry name" value="TetR_N"/>
    <property type="match status" value="1"/>
</dbReference>
<dbReference type="InterPro" id="IPR050109">
    <property type="entry name" value="HTH-type_TetR-like_transc_reg"/>
</dbReference>
<feature type="DNA-binding region" description="H-T-H motif" evidence="2">
    <location>
        <begin position="36"/>
        <end position="55"/>
    </location>
</feature>
<evidence type="ECO:0000256" key="1">
    <source>
        <dbReference type="ARBA" id="ARBA00023125"/>
    </source>
</evidence>
<dbReference type="SUPFAM" id="SSF46689">
    <property type="entry name" value="Homeodomain-like"/>
    <property type="match status" value="1"/>
</dbReference>
<name>A0ABS1MST8_9ACTN</name>
<dbReference type="PANTHER" id="PTHR30055">
    <property type="entry name" value="HTH-TYPE TRANSCRIPTIONAL REGULATOR RUTR"/>
    <property type="match status" value="1"/>
</dbReference>
<gene>
    <name evidence="4" type="ORF">JK360_15780</name>
</gene>
<evidence type="ECO:0000313" key="4">
    <source>
        <dbReference type="EMBL" id="MBL1090842.1"/>
    </source>
</evidence>
<dbReference type="InterPro" id="IPR001647">
    <property type="entry name" value="HTH_TetR"/>
</dbReference>
<dbReference type="InterPro" id="IPR009057">
    <property type="entry name" value="Homeodomain-like_sf"/>
</dbReference>
<evidence type="ECO:0000313" key="5">
    <source>
        <dbReference type="Proteomes" id="UP000629371"/>
    </source>
</evidence>
<keyword evidence="5" id="KW-1185">Reference proteome</keyword>
<evidence type="ECO:0000259" key="3">
    <source>
        <dbReference type="PROSITE" id="PS50977"/>
    </source>
</evidence>
<dbReference type="PANTHER" id="PTHR30055:SF146">
    <property type="entry name" value="HTH-TYPE TRANSCRIPTIONAL DUAL REGULATOR CECR"/>
    <property type="match status" value="1"/>
</dbReference>
<feature type="domain" description="HTH tetR-type" evidence="3">
    <location>
        <begin position="13"/>
        <end position="73"/>
    </location>
</feature>
<accession>A0ABS1MST8</accession>
<dbReference type="PROSITE" id="PS50977">
    <property type="entry name" value="HTH_TETR_2"/>
    <property type="match status" value="1"/>
</dbReference>
<evidence type="ECO:0000256" key="2">
    <source>
        <dbReference type="PROSITE-ProRule" id="PRU00335"/>
    </source>
</evidence>
<dbReference type="Gene3D" id="1.10.10.60">
    <property type="entry name" value="Homeodomain-like"/>
    <property type="match status" value="1"/>
</dbReference>
<dbReference type="Pfam" id="PF14246">
    <property type="entry name" value="TetR_C_7"/>
    <property type="match status" value="1"/>
</dbReference>
<reference evidence="4 5" key="1">
    <citation type="submission" date="2021-01" db="EMBL/GenBank/DDBJ databases">
        <title>WGS of actinomycetes isolated from Thailand.</title>
        <authorList>
            <person name="Thawai C."/>
        </authorList>
    </citation>
    <scope>NUCLEOTIDE SEQUENCE [LARGE SCALE GENOMIC DNA]</scope>
    <source>
        <strain evidence="4 5">CH9-7</strain>
    </source>
</reference>
<dbReference type="RefSeq" id="WP_201804720.1">
    <property type="nucleotide sequence ID" value="NZ_JAERRI010000008.1"/>
</dbReference>
<dbReference type="Gene3D" id="1.10.357.10">
    <property type="entry name" value="Tetracycline Repressor, domain 2"/>
    <property type="match status" value="1"/>
</dbReference>
<dbReference type="PRINTS" id="PR00455">
    <property type="entry name" value="HTHTETR"/>
</dbReference>
<dbReference type="Proteomes" id="UP000629371">
    <property type="component" value="Unassembled WGS sequence"/>
</dbReference>